<feature type="domain" description="HAM1-like N-terminal" evidence="4">
    <location>
        <begin position="27"/>
        <end position="631"/>
    </location>
</feature>
<organism evidence="5 6">
    <name type="scientific">Podila minutissima</name>
    <dbReference type="NCBI Taxonomy" id="64525"/>
    <lineage>
        <taxon>Eukaryota</taxon>
        <taxon>Fungi</taxon>
        <taxon>Fungi incertae sedis</taxon>
        <taxon>Mucoromycota</taxon>
        <taxon>Mortierellomycotina</taxon>
        <taxon>Mortierellomycetes</taxon>
        <taxon>Mortierellales</taxon>
        <taxon>Mortierellaceae</taxon>
        <taxon>Podila</taxon>
    </lineage>
</organism>
<sequence>MSSTVSESQTTFQHVPIADSGANIPQHIKEVDRRQKFKFFECLQALMQGRLPTNEQIDHFLVMASNSPALEARTHMLSADGKSLYKDFQELLRTTRGIVFEKNEQELFQNFIYHCRAAGDSVGNQNVAVPDLDLGVSNRRIKKESKETLDNMIAVAKLVTTNTDFRTILHELFELTKEILSEGADKISEGALRAGEKLSSKATEISQSAESAIPESSNRLQEGIQQTQDNVQSFVGRAKEDPMATASVTHSNVMHQANSAINNAKFQSAQFQNKLSQQAEGLKATAKARAMQTQESAIQYANTKMPIEKRNELIERLKVIIGQIQAEPQYQHAIDSIMNLVGTWRQRAQKPADNIAVKTNKVVQDPYVEAATVEFKVILQRWAQGHALDPIIQLIQNMWTKIQIDPDLSQYVDNVSSFLTKAVREPNYVTSTAINLDAEVLIDNGQTLLNVKYKPDVDALLDEGHVFITKLNSDPRSKEVAANFQKFATHLCYDRHGDLAFKPHLFDDFRYVVMPALMESFQFIPIPRIEYSDLKIDLMIENMILTSTDLLPRLFEVNMNNTMRMVPRGNTNRALDADKHDFNVVLQGVEANVRNVSYYVKTKEGFRFKDRGIADVLISKKGMDVHVMGRKTPSDTEIPSLITVDSVKVKIHALSMKMRKSKHPILYAFAQPFIKTIIKKAIAHAIETQIKEAMTSGDKALATSIRDTRIKTGKNTFGAIVETASSFIANKVYPDEKIKAMNERKKNAGHYNRTSRVIFDQNGLCVLDPVKHIELKVGQPLHEDPNTMAAMPVAAPWVSTAFDLSGVCQQNSHFRLDGFQQLKDVKEKWQGAELRHELFKKEWDHISSRIEEVMLNMNTIALSAIYNFVKNAYTSEAARAMKPIQELPAGIVFAGINVPDHDLLFQQIANTLSRPTPPKTHADDMETEPSASATLSSNYVAILQSKDCSNLKGALKTMIEQFLSLEIEGAINPFEEGARLQHYDMIALERWYRSICNQWLKKKPTLVVIIQDFESFDHDTLQDLVTICSNYQDRIQFVLLMGLATSMDALHQGLPKSALSLLQTRKFQMQQSNECLTAIVEDLFIHANVGLMVGPLPLKQLIDQFMHYNFSVGGFVSNLKYIVMHHYYANPLSILCDRSLSSESAALDLLSKVEFDPQLAEMLVLDNEFLAQHLPELAEEIRVYHKNFSIVFDFLWWVQSRFSISILKKSKRVLYFMALDGALAESSHITFLLSLIRKMNSNDMMLFVEEWFQFFRNSEICPSDSASDTESVMSQELLTIQSIRDRMAALLDVVSEDSVTSSSEIEDNDKEEEEDESQVKLSQFGNGESSLSAPVPLSGPNSFTFVKKRKLVSMNANDTEGRQTRIAKKTRETARMPKGALGAYTLLVKEIDETLSRLFK</sequence>
<accession>A0A9P5SM74</accession>
<dbReference type="InterPro" id="IPR045967">
    <property type="entry name" value="HAM1-like_N"/>
</dbReference>
<dbReference type="InterPro" id="IPR045667">
    <property type="entry name" value="ORC3_N"/>
</dbReference>
<evidence type="ECO:0000313" key="6">
    <source>
        <dbReference type="Proteomes" id="UP000696485"/>
    </source>
</evidence>
<evidence type="ECO:0000259" key="3">
    <source>
        <dbReference type="Pfam" id="PF14613"/>
    </source>
</evidence>
<gene>
    <name evidence="5" type="ORF">BG006_004428</name>
</gene>
<dbReference type="Pfam" id="PF14613">
    <property type="entry name" value="HAM1_C"/>
    <property type="match status" value="1"/>
</dbReference>
<dbReference type="Pfam" id="PF19343">
    <property type="entry name" value="HAM1_N"/>
    <property type="match status" value="1"/>
</dbReference>
<protein>
    <submittedName>
        <fullName evidence="5">Uncharacterized protein</fullName>
    </submittedName>
</protein>
<dbReference type="InterPro" id="IPR027842">
    <property type="entry name" value="HAM1-like_C"/>
</dbReference>
<dbReference type="Proteomes" id="UP000696485">
    <property type="component" value="Unassembled WGS sequence"/>
</dbReference>
<evidence type="ECO:0000313" key="5">
    <source>
        <dbReference type="EMBL" id="KAF9332687.1"/>
    </source>
</evidence>
<feature type="region of interest" description="Disordered" evidence="1">
    <location>
        <begin position="1299"/>
        <end position="1335"/>
    </location>
</feature>
<feature type="domain" description="Origin recognition complex subunit 3 N-terminal" evidence="2">
    <location>
        <begin position="819"/>
        <end position="1135"/>
    </location>
</feature>
<dbReference type="PANTHER" id="PTHR31138:SF1">
    <property type="entry name" value="PDZ DOMAIN-CONTAINING PROTEIN"/>
    <property type="match status" value="1"/>
</dbReference>
<comment type="caution">
    <text evidence="5">The sequence shown here is derived from an EMBL/GenBank/DDBJ whole genome shotgun (WGS) entry which is preliminary data.</text>
</comment>
<feature type="compositionally biased region" description="Polar residues" evidence="1">
    <location>
        <begin position="1319"/>
        <end position="1332"/>
    </location>
</feature>
<evidence type="ECO:0000256" key="1">
    <source>
        <dbReference type="SAM" id="MobiDB-lite"/>
    </source>
</evidence>
<dbReference type="CDD" id="cd20704">
    <property type="entry name" value="Orc3"/>
    <property type="match status" value="1"/>
</dbReference>
<feature type="domain" description="HAM1-like C-terminal" evidence="3">
    <location>
        <begin position="649"/>
        <end position="708"/>
    </location>
</feature>
<evidence type="ECO:0000259" key="2">
    <source>
        <dbReference type="Pfam" id="PF07034"/>
    </source>
</evidence>
<dbReference type="PANTHER" id="PTHR31138">
    <property type="entry name" value="CHROMOSOME 19, WHOLE GENOME SHOTGUN SEQUENCE"/>
    <property type="match status" value="1"/>
</dbReference>
<feature type="compositionally biased region" description="Acidic residues" evidence="1">
    <location>
        <begin position="1304"/>
        <end position="1316"/>
    </location>
</feature>
<dbReference type="Gene3D" id="3.15.10.10">
    <property type="entry name" value="Bactericidal permeability-increasing protein, domain 1"/>
    <property type="match status" value="1"/>
</dbReference>
<keyword evidence="6" id="KW-1185">Reference proteome</keyword>
<dbReference type="EMBL" id="JAAAUY010000245">
    <property type="protein sequence ID" value="KAF9332687.1"/>
    <property type="molecule type" value="Genomic_DNA"/>
</dbReference>
<evidence type="ECO:0000259" key="4">
    <source>
        <dbReference type="Pfam" id="PF19343"/>
    </source>
</evidence>
<dbReference type="Pfam" id="PF07034">
    <property type="entry name" value="ORC3_N"/>
    <property type="match status" value="1"/>
</dbReference>
<proteinExistence type="predicted"/>
<name>A0A9P5SM74_9FUNG</name>
<reference evidence="5" key="1">
    <citation type="journal article" date="2020" name="Fungal Divers.">
        <title>Resolving the Mortierellaceae phylogeny through synthesis of multi-gene phylogenetics and phylogenomics.</title>
        <authorList>
            <person name="Vandepol N."/>
            <person name="Liber J."/>
            <person name="Desiro A."/>
            <person name="Na H."/>
            <person name="Kennedy M."/>
            <person name="Barry K."/>
            <person name="Grigoriev I.V."/>
            <person name="Miller A.N."/>
            <person name="O'Donnell K."/>
            <person name="Stajich J.E."/>
            <person name="Bonito G."/>
        </authorList>
    </citation>
    <scope>NUCLEOTIDE SEQUENCE</scope>
    <source>
        <strain evidence="5">NVP1</strain>
    </source>
</reference>